<evidence type="ECO:0008006" key="4">
    <source>
        <dbReference type="Google" id="ProtNLM"/>
    </source>
</evidence>
<comment type="caution">
    <text evidence="2">The sequence shown here is derived from an EMBL/GenBank/DDBJ whole genome shotgun (WGS) entry which is preliminary data.</text>
</comment>
<proteinExistence type="predicted"/>
<feature type="signal peptide" evidence="1">
    <location>
        <begin position="1"/>
        <end position="17"/>
    </location>
</feature>
<reference evidence="3" key="1">
    <citation type="journal article" date="2019" name="Int. J. Syst. Evol. Microbiol.">
        <title>The Global Catalogue of Microorganisms (GCM) 10K type strain sequencing project: providing services to taxonomists for standard genome sequencing and annotation.</title>
        <authorList>
            <consortium name="The Broad Institute Genomics Platform"/>
            <consortium name="The Broad Institute Genome Sequencing Center for Infectious Disease"/>
            <person name="Wu L."/>
            <person name="Ma J."/>
        </authorList>
    </citation>
    <scope>NUCLEOTIDE SEQUENCE [LARGE SCALE GENOMIC DNA]</scope>
    <source>
        <strain evidence="3">CCUG 70865</strain>
    </source>
</reference>
<keyword evidence="1" id="KW-0732">Signal</keyword>
<organism evidence="2 3">
    <name type="scientific">Flavobacterium artemisiae</name>
    <dbReference type="NCBI Taxonomy" id="2126556"/>
    <lineage>
        <taxon>Bacteria</taxon>
        <taxon>Pseudomonadati</taxon>
        <taxon>Bacteroidota</taxon>
        <taxon>Flavobacteriia</taxon>
        <taxon>Flavobacteriales</taxon>
        <taxon>Flavobacteriaceae</taxon>
        <taxon>Flavobacterium</taxon>
    </lineage>
</organism>
<accession>A0ABW4H994</accession>
<protein>
    <recommendedName>
        <fullName evidence="4">VCBS repeat-containing protein</fullName>
    </recommendedName>
</protein>
<evidence type="ECO:0000256" key="1">
    <source>
        <dbReference type="SAM" id="SignalP"/>
    </source>
</evidence>
<gene>
    <name evidence="2" type="ORF">ACFSC2_04475</name>
</gene>
<keyword evidence="3" id="KW-1185">Reference proteome</keyword>
<evidence type="ECO:0000313" key="3">
    <source>
        <dbReference type="Proteomes" id="UP001597138"/>
    </source>
</evidence>
<feature type="chain" id="PRO_5045851264" description="VCBS repeat-containing protein" evidence="1">
    <location>
        <begin position="18"/>
        <end position="238"/>
    </location>
</feature>
<dbReference type="RefSeq" id="WP_379817611.1">
    <property type="nucleotide sequence ID" value="NZ_JBHUDZ010000003.1"/>
</dbReference>
<dbReference type="EMBL" id="JBHUDZ010000003">
    <property type="protein sequence ID" value="MFD1601989.1"/>
    <property type="molecule type" value="Genomic_DNA"/>
</dbReference>
<name>A0ABW4H994_9FLAO</name>
<sequence>MKYLLLIFLLFSNFIFSQIETDSVRRIIFEVNFPANVSSVDEIDFAKEKPKGEFTLKGKTPLKYSFHLENDSIVSLYQFKNDEFKFIEKLNYQPIYWSFDNNELYSNFKIYDFDNDGDEDLVCWLFSNINGNEWTVVYLNDQTQQKLVKLYNTADDTDIWNKPEFNKKTHTINTELYGSPYGISEEGSYKLNNDLTITPLKKHFQDRTAEKMYDYFYVGQNGKWKLKSKKRVENWKTY</sequence>
<dbReference type="InterPro" id="IPR028994">
    <property type="entry name" value="Integrin_alpha_N"/>
</dbReference>
<dbReference type="SUPFAM" id="SSF69318">
    <property type="entry name" value="Integrin alpha N-terminal domain"/>
    <property type="match status" value="1"/>
</dbReference>
<dbReference type="Proteomes" id="UP001597138">
    <property type="component" value="Unassembled WGS sequence"/>
</dbReference>
<evidence type="ECO:0000313" key="2">
    <source>
        <dbReference type="EMBL" id="MFD1601989.1"/>
    </source>
</evidence>